<reference evidence="4 5" key="1">
    <citation type="submission" date="2021-08" db="EMBL/GenBank/DDBJ databases">
        <title>Lysobacter sp. strain CJ11 Genome sequencing and assembly.</title>
        <authorList>
            <person name="Kim I."/>
        </authorList>
    </citation>
    <scope>NUCLEOTIDE SEQUENCE [LARGE SCALE GENOMIC DNA]</scope>
    <source>
        <strain evidence="4 5">CJ11</strain>
    </source>
</reference>
<feature type="domain" description="DUF2272" evidence="3">
    <location>
        <begin position="102"/>
        <end position="316"/>
    </location>
</feature>
<name>A0ABX8WN69_9GAMM</name>
<evidence type="ECO:0000313" key="5">
    <source>
        <dbReference type="Proteomes" id="UP000824755"/>
    </source>
</evidence>
<organism evidence="4 5">
    <name type="scientific">Lysobacter soyae</name>
    <dbReference type="NCBI Taxonomy" id="2764185"/>
    <lineage>
        <taxon>Bacteria</taxon>
        <taxon>Pseudomonadati</taxon>
        <taxon>Pseudomonadota</taxon>
        <taxon>Gammaproteobacteria</taxon>
        <taxon>Lysobacterales</taxon>
        <taxon>Lysobacteraceae</taxon>
        <taxon>Lysobacter</taxon>
    </lineage>
</organism>
<dbReference type="Proteomes" id="UP000824755">
    <property type="component" value="Chromosome"/>
</dbReference>
<dbReference type="Pfam" id="PF10030">
    <property type="entry name" value="DUF2272"/>
    <property type="match status" value="1"/>
</dbReference>
<dbReference type="PROSITE" id="PS51257">
    <property type="entry name" value="PROKAR_LIPOPROTEIN"/>
    <property type="match status" value="1"/>
</dbReference>
<feature type="signal peptide" evidence="2">
    <location>
        <begin position="1"/>
        <end position="17"/>
    </location>
</feature>
<keyword evidence="2" id="KW-0732">Signal</keyword>
<evidence type="ECO:0000259" key="3">
    <source>
        <dbReference type="Pfam" id="PF10030"/>
    </source>
</evidence>
<dbReference type="EMBL" id="CP080544">
    <property type="protein sequence ID" value="QYR52550.1"/>
    <property type="molecule type" value="Genomic_DNA"/>
</dbReference>
<evidence type="ECO:0000256" key="1">
    <source>
        <dbReference type="SAM" id="MobiDB-lite"/>
    </source>
</evidence>
<protein>
    <submittedName>
        <fullName evidence="4">DUF2272 domain-containing protein</fullName>
    </submittedName>
</protein>
<proteinExistence type="predicted"/>
<accession>A0ABX8WN69</accession>
<sequence>MRVSNWMIALASGVVLAGCASTPPPKKAPPVVSAPSNGSSQAPAVTPPVIPSGPIYGGSTASRIVQVALRENYNWYQPFIDVNGGLRYQRTTESEKVRLADGTTSWEKVVTYWRNSGTLYSMMDSGISGASTCQSTSYSSAECRAFLLDNPWSAAFISYVMLQAGVTNFNTSPAHIDYIRDAYNGSGPFLMMNPATTQPSPGDMVCYVRNTRAIIGYEGLIAAFSNNPSLRQAAHCDVVVKVDRTAKLMETVGGNVLNGVTLRKLRLDDRGIAMLPRPVGFEAAGDGEDAGDSSCTPANENNCSLNRQNWAALLRLRTP</sequence>
<feature type="chain" id="PRO_5046680873" evidence="2">
    <location>
        <begin position="18"/>
        <end position="319"/>
    </location>
</feature>
<evidence type="ECO:0000313" key="4">
    <source>
        <dbReference type="EMBL" id="QYR52550.1"/>
    </source>
</evidence>
<keyword evidence="5" id="KW-1185">Reference proteome</keyword>
<dbReference type="RefSeq" id="WP_220379335.1">
    <property type="nucleotide sequence ID" value="NZ_CP080544.1"/>
</dbReference>
<dbReference type="InterPro" id="IPR019262">
    <property type="entry name" value="DUF2272"/>
</dbReference>
<dbReference type="InterPro" id="IPR014545">
    <property type="entry name" value="UCP028415"/>
</dbReference>
<feature type="region of interest" description="Disordered" evidence="1">
    <location>
        <begin position="22"/>
        <end position="46"/>
    </location>
</feature>
<evidence type="ECO:0000256" key="2">
    <source>
        <dbReference type="SAM" id="SignalP"/>
    </source>
</evidence>
<dbReference type="PIRSF" id="PIRSF028415">
    <property type="entry name" value="UCP028415"/>
    <property type="match status" value="1"/>
</dbReference>
<gene>
    <name evidence="4" type="ORF">H8L67_08110</name>
</gene>